<keyword evidence="1" id="KW-0808">Transferase</keyword>
<dbReference type="OrthoDB" id="8593648at2"/>
<dbReference type="Proteomes" id="UP000186040">
    <property type="component" value="Unassembled WGS sequence"/>
</dbReference>
<dbReference type="PANTHER" id="PTHR43072">
    <property type="entry name" value="N-ACETYLTRANSFERASE"/>
    <property type="match status" value="1"/>
</dbReference>
<evidence type="ECO:0000313" key="4">
    <source>
        <dbReference type="EMBL" id="OLR91561.1"/>
    </source>
</evidence>
<evidence type="ECO:0000259" key="3">
    <source>
        <dbReference type="PROSITE" id="PS51186"/>
    </source>
</evidence>
<keyword evidence="2" id="KW-0012">Acyltransferase</keyword>
<dbReference type="CDD" id="cd04301">
    <property type="entry name" value="NAT_SF"/>
    <property type="match status" value="1"/>
</dbReference>
<dbReference type="STRING" id="1193682.BJP25_25690"/>
<name>A0A1Q9LHP3_9PSEU</name>
<protein>
    <recommendedName>
        <fullName evidence="3">N-acetyltransferase domain-containing protein</fullName>
    </recommendedName>
</protein>
<dbReference type="GO" id="GO:0016747">
    <property type="term" value="F:acyltransferase activity, transferring groups other than amino-acyl groups"/>
    <property type="evidence" value="ECO:0007669"/>
    <property type="project" value="InterPro"/>
</dbReference>
<reference evidence="4 5" key="1">
    <citation type="submission" date="2016-10" db="EMBL/GenBank/DDBJ databases">
        <title>The Draft Genome Sequence of Actinokineospora bangkokensis 44EHWT reveals the biosynthetic pathway of antifungal compounds Thailandins with unusual extender unit butylmalonyl-CoA.</title>
        <authorList>
            <person name="Greule A."/>
            <person name="Intra B."/>
            <person name="Flemming S."/>
            <person name="Rommel M.G."/>
            <person name="Panbangred W."/>
            <person name="Bechthold A."/>
        </authorList>
    </citation>
    <scope>NUCLEOTIDE SEQUENCE [LARGE SCALE GENOMIC DNA]</scope>
    <source>
        <strain evidence="4 5">44EHW</strain>
    </source>
</reference>
<comment type="caution">
    <text evidence="4">The sequence shown here is derived from an EMBL/GenBank/DDBJ whole genome shotgun (WGS) entry which is preliminary data.</text>
</comment>
<evidence type="ECO:0000256" key="1">
    <source>
        <dbReference type="ARBA" id="ARBA00022679"/>
    </source>
</evidence>
<gene>
    <name evidence="4" type="ORF">BJP25_25690</name>
</gene>
<accession>A0A1Q9LHP3</accession>
<dbReference type="InterPro" id="IPR016181">
    <property type="entry name" value="Acyl_CoA_acyltransferase"/>
</dbReference>
<dbReference type="Pfam" id="PF00583">
    <property type="entry name" value="Acetyltransf_1"/>
    <property type="match status" value="1"/>
</dbReference>
<dbReference type="PANTHER" id="PTHR43072:SF51">
    <property type="entry name" value="ABC SUPERFAMILY TRANSPORT PROTEIN"/>
    <property type="match status" value="1"/>
</dbReference>
<dbReference type="AlphaFoldDB" id="A0A1Q9LHP3"/>
<evidence type="ECO:0000256" key="2">
    <source>
        <dbReference type="ARBA" id="ARBA00023315"/>
    </source>
</evidence>
<feature type="domain" description="N-acetyltransferase" evidence="3">
    <location>
        <begin position="175"/>
        <end position="307"/>
    </location>
</feature>
<dbReference type="PROSITE" id="PS51186">
    <property type="entry name" value="GNAT"/>
    <property type="match status" value="1"/>
</dbReference>
<organism evidence="4 5">
    <name type="scientific">Actinokineospora bangkokensis</name>
    <dbReference type="NCBI Taxonomy" id="1193682"/>
    <lineage>
        <taxon>Bacteria</taxon>
        <taxon>Bacillati</taxon>
        <taxon>Actinomycetota</taxon>
        <taxon>Actinomycetes</taxon>
        <taxon>Pseudonocardiales</taxon>
        <taxon>Pseudonocardiaceae</taxon>
        <taxon>Actinokineospora</taxon>
    </lineage>
</organism>
<proteinExistence type="predicted"/>
<dbReference type="InterPro" id="IPR000182">
    <property type="entry name" value="GNAT_dom"/>
</dbReference>
<keyword evidence="5" id="KW-1185">Reference proteome</keyword>
<dbReference type="EMBL" id="MKQR01000021">
    <property type="protein sequence ID" value="OLR91561.1"/>
    <property type="molecule type" value="Genomic_DNA"/>
</dbReference>
<dbReference type="Gene3D" id="3.40.630.30">
    <property type="match status" value="2"/>
</dbReference>
<dbReference type="SUPFAM" id="SSF55729">
    <property type="entry name" value="Acyl-CoA N-acyltransferases (Nat)"/>
    <property type="match status" value="1"/>
</dbReference>
<dbReference type="RefSeq" id="WP_075976631.1">
    <property type="nucleotide sequence ID" value="NZ_MKQR01000021.1"/>
</dbReference>
<evidence type="ECO:0000313" key="5">
    <source>
        <dbReference type="Proteomes" id="UP000186040"/>
    </source>
</evidence>
<sequence>MYATRPATAADRPAVVELVARLQADPAQHIGYHGTTAEEVEAELAGFAPDWAGGAALAVDDAGAVRGVLSVDADPVVGRAWLHGPFVELPDGHPVPRQAWHNTADDLLDTALRLPRLTGVADLELFGHRKHRLLADFAARHGFDATGASRVFALTGAPLRAVLVGAAPDEHERPVPLARAGSGAAAGVAALHERCFPNRTVTGHQLVTRDRGHTVVVLTGVDGVLGYAAGYPQEAEHYVDYVAVDPDMRGVGTGQALVRALLRELAAASGPRPKAAATISLGNDASERMFAKLGFELELELAGYRRR</sequence>